<keyword evidence="8 9" id="KW-0472">Membrane</keyword>
<dbReference type="NCBIfam" id="TIGR00915">
    <property type="entry name" value="2A0602"/>
    <property type="match status" value="1"/>
</dbReference>
<dbReference type="SUPFAM" id="SSF82866">
    <property type="entry name" value="Multidrug efflux transporter AcrB transmembrane domain"/>
    <property type="match status" value="2"/>
</dbReference>
<reference evidence="10 11" key="1">
    <citation type="journal article" date="2011" name="J. Bacteriol.">
        <title>Genome sequence of Chthoniobacter flavus Ellin428, an aerobic heterotrophic soil bacterium.</title>
        <authorList>
            <person name="Kant R."/>
            <person name="van Passel M.W."/>
            <person name="Palva A."/>
            <person name="Lucas S."/>
            <person name="Lapidus A."/>
            <person name="Glavina Del Rio T."/>
            <person name="Dalin E."/>
            <person name="Tice H."/>
            <person name="Bruce D."/>
            <person name="Goodwin L."/>
            <person name="Pitluck S."/>
            <person name="Larimer F.W."/>
            <person name="Land M.L."/>
            <person name="Hauser L."/>
            <person name="Sangwan P."/>
            <person name="de Vos W.M."/>
            <person name="Janssen P.H."/>
            <person name="Smidt H."/>
        </authorList>
    </citation>
    <scope>NUCLEOTIDE SEQUENCE [LARGE SCALE GENOMIC DNA]</scope>
    <source>
        <strain evidence="10 11">Ellin428</strain>
    </source>
</reference>
<evidence type="ECO:0000256" key="4">
    <source>
        <dbReference type="ARBA" id="ARBA00022475"/>
    </source>
</evidence>
<organism evidence="10 11">
    <name type="scientific">Chthoniobacter flavus Ellin428</name>
    <dbReference type="NCBI Taxonomy" id="497964"/>
    <lineage>
        <taxon>Bacteria</taxon>
        <taxon>Pseudomonadati</taxon>
        <taxon>Verrucomicrobiota</taxon>
        <taxon>Spartobacteria</taxon>
        <taxon>Chthoniobacterales</taxon>
        <taxon>Chthoniobacteraceae</taxon>
        <taxon>Chthoniobacter</taxon>
    </lineage>
</organism>
<feature type="transmembrane region" description="Helical" evidence="9">
    <location>
        <begin position="473"/>
        <end position="500"/>
    </location>
</feature>
<feature type="transmembrane region" description="Helical" evidence="9">
    <location>
        <begin position="12"/>
        <end position="34"/>
    </location>
</feature>
<keyword evidence="7 9" id="KW-1133">Transmembrane helix</keyword>
<dbReference type="AlphaFoldDB" id="B4DBB5"/>
<evidence type="ECO:0000256" key="8">
    <source>
        <dbReference type="ARBA" id="ARBA00023136"/>
    </source>
</evidence>
<evidence type="ECO:0000256" key="5">
    <source>
        <dbReference type="ARBA" id="ARBA00022519"/>
    </source>
</evidence>
<keyword evidence="3" id="KW-0813">Transport</keyword>
<feature type="transmembrane region" description="Helical" evidence="9">
    <location>
        <begin position="543"/>
        <end position="562"/>
    </location>
</feature>
<dbReference type="PRINTS" id="PR00702">
    <property type="entry name" value="ACRIFLAVINRP"/>
</dbReference>
<dbReference type="eggNOG" id="COG0841">
    <property type="taxonomic scope" value="Bacteria"/>
</dbReference>
<feature type="transmembrane region" description="Helical" evidence="9">
    <location>
        <begin position="396"/>
        <end position="420"/>
    </location>
</feature>
<evidence type="ECO:0000256" key="9">
    <source>
        <dbReference type="SAM" id="Phobius"/>
    </source>
</evidence>
<feature type="transmembrane region" description="Helical" evidence="9">
    <location>
        <begin position="344"/>
        <end position="363"/>
    </location>
</feature>
<dbReference type="SUPFAM" id="SSF82693">
    <property type="entry name" value="Multidrug efflux transporter AcrB pore domain, PN1, PN2, PC1 and PC2 subdomains"/>
    <property type="match status" value="4"/>
</dbReference>
<protein>
    <submittedName>
        <fullName evidence="10">Transporter, hydrophobe/amphiphile efflux-1 (HAE1) family</fullName>
    </submittedName>
</protein>
<dbReference type="EMBL" id="ABVL01000036">
    <property type="protein sequence ID" value="EDY16303.1"/>
    <property type="molecule type" value="Genomic_DNA"/>
</dbReference>
<dbReference type="InterPro" id="IPR004764">
    <property type="entry name" value="MdtF-like"/>
</dbReference>
<dbReference type="GO" id="GO:0042910">
    <property type="term" value="F:xenobiotic transmembrane transporter activity"/>
    <property type="evidence" value="ECO:0007669"/>
    <property type="project" value="TreeGrafter"/>
</dbReference>
<evidence type="ECO:0000256" key="1">
    <source>
        <dbReference type="ARBA" id="ARBA00004429"/>
    </source>
</evidence>
<name>B4DBB5_9BACT</name>
<keyword evidence="6 9" id="KW-0812">Transmembrane</keyword>
<dbReference type="SUPFAM" id="SSF82714">
    <property type="entry name" value="Multidrug efflux transporter AcrB TolC docking domain, DN and DC subdomains"/>
    <property type="match status" value="2"/>
</dbReference>
<dbReference type="Pfam" id="PF00873">
    <property type="entry name" value="ACR_tran"/>
    <property type="match status" value="1"/>
</dbReference>
<sequence>MSIAHFFIDRPVFASVISIVTVIAGTLAILGLPVSQYPEIAPPTVTITTVYPGANAQTVSSTVATPIEEQVNGVEHMLYMSSQCTNDGAMKLTVTFQVGTNLDVAQVQVQNRVAIAQPQLPAEVQQQGITIKKASPDITVVVALSSPDNSHDTVFMSNYATLQIKDEIARLPGVGDITIFGVRDYAMRLWLDPDKLASRNMTVGDIVTAVREQNVQVAAGIIGGPPLPPGTTQFQYTMNVQGRLTDPSQFSNMVVNVGQDGRITQLRDVGRVELAAADYSTAMTYDGRPAVAMAIFQLPGSNSIQTADAIYKKMEELKKRFPAGVEYEIPYDTTRFVRDSIKDVIITLVEGIGLVALVVLIFLQTWRTSLVPLIAIPVSLVGTFAAMFVAGFSMNILSLFGLVLAIGIVVDDAIVVVENIERWIEHGLSPRDAAFKAMDEVTPAIIAIAFGLSAVFIPVAFVSGITGQFYRQFALTIAFSTLLSAFNSLTLSPALAALLLKPRGVRQDWFTRSMNWVLGWFFRLFNKTFDAGNRVYITVLRKAVRMSAITLIVYGGLVFLAYKGLKTVPTGFIPPQDQGYLIVSVQMPDAASIERTQKTLTELSNVALKTPGVRGAFTVAGLNVLSSSNSSAAGVMFTPLLPFDQRAGRADMTAMAIAARLKQQFANIPEALVLVFPPPPVRGVGSAGGFKMQIEDRSGQGTPQQLQAVTAKVIEEASKRPELSALFSSFRAGVPQLYGNVDRVKAKQQKVAVTDVFQALQVFLGGLYVNDFNYLGRTWHVTAQADAPYRAKASDIARLQTRNADGKMVPLNAVMDLKDITGPDRIQRYDLYMSAEINGTTAPGYSSGQGIAAMREVVNKVLPKEYAFEWTDLAFQEELAGNTALFIFPLCILFVWLTHSAEYESFALSTAIILIVPMCLLCGIAGVWARHMDNNIFTQIGFVVLAGMSVKNAVLIVEFAKQQQENNPGMTAAEAAIEAARLRLRPILMTSFTFIFGVMPLIFATGAGAEMRQAMGTAVFFGMLGVTFFGVFFTPVFYTVIRKLTGKNVLHHPPPESHHRGNRAIPLQRHQRCRRWVLLATRL</sequence>
<dbReference type="Gene3D" id="3.30.70.1320">
    <property type="entry name" value="Multidrug efflux transporter AcrB pore domain like"/>
    <property type="match status" value="1"/>
</dbReference>
<dbReference type="FunFam" id="3.30.70.1430:FF:000001">
    <property type="entry name" value="Efflux pump membrane transporter"/>
    <property type="match status" value="1"/>
</dbReference>
<comment type="similarity">
    <text evidence="2">Belongs to the resistance-nodulation-cell division (RND) (TC 2.A.6) family.</text>
</comment>
<evidence type="ECO:0000256" key="2">
    <source>
        <dbReference type="ARBA" id="ARBA00010942"/>
    </source>
</evidence>
<evidence type="ECO:0000313" key="11">
    <source>
        <dbReference type="Proteomes" id="UP000005824"/>
    </source>
</evidence>
<dbReference type="RefSeq" id="WP_006983524.1">
    <property type="nucleotide sequence ID" value="NZ_ABVL01000036.1"/>
</dbReference>
<feature type="transmembrane region" description="Helical" evidence="9">
    <location>
        <begin position="987"/>
        <end position="1007"/>
    </location>
</feature>
<keyword evidence="4" id="KW-1003">Cell membrane</keyword>
<evidence type="ECO:0000256" key="3">
    <source>
        <dbReference type="ARBA" id="ARBA00022448"/>
    </source>
</evidence>
<dbReference type="Gene3D" id="1.20.1640.10">
    <property type="entry name" value="Multidrug efflux transporter AcrB transmembrane domain"/>
    <property type="match status" value="2"/>
</dbReference>
<feature type="transmembrane region" description="Helical" evidence="9">
    <location>
        <begin position="906"/>
        <end position="928"/>
    </location>
</feature>
<dbReference type="GO" id="GO:0015562">
    <property type="term" value="F:efflux transmembrane transporter activity"/>
    <property type="evidence" value="ECO:0007669"/>
    <property type="project" value="InterPro"/>
</dbReference>
<dbReference type="InterPro" id="IPR001036">
    <property type="entry name" value="Acrflvin-R"/>
</dbReference>
<keyword evidence="5" id="KW-0997">Cell inner membrane</keyword>
<dbReference type="GO" id="GO:0009636">
    <property type="term" value="P:response to toxic substance"/>
    <property type="evidence" value="ECO:0007669"/>
    <property type="project" value="UniProtKB-ARBA"/>
</dbReference>
<dbReference type="Gene3D" id="3.30.2090.10">
    <property type="entry name" value="Multidrug efflux transporter AcrB TolC docking domain, DN and DC subdomains"/>
    <property type="match status" value="2"/>
</dbReference>
<feature type="transmembrane region" description="Helical" evidence="9">
    <location>
        <begin position="370"/>
        <end position="390"/>
    </location>
</feature>
<dbReference type="InterPro" id="IPR027463">
    <property type="entry name" value="AcrB_DN_DC_subdom"/>
</dbReference>
<proteinExistence type="inferred from homology"/>
<comment type="caution">
    <text evidence="10">The sequence shown here is derived from an EMBL/GenBank/DDBJ whole genome shotgun (WGS) entry which is preliminary data.</text>
</comment>
<dbReference type="Gene3D" id="3.30.70.1440">
    <property type="entry name" value="Multidrug efflux transporter AcrB pore domain"/>
    <property type="match status" value="1"/>
</dbReference>
<gene>
    <name evidence="10" type="ORF">CfE428DRAFT_6206</name>
</gene>
<evidence type="ECO:0000256" key="6">
    <source>
        <dbReference type="ARBA" id="ARBA00022692"/>
    </source>
</evidence>
<comment type="subcellular location">
    <subcellularLocation>
        <location evidence="1">Cell inner membrane</location>
        <topology evidence="1">Multi-pass membrane protein</topology>
    </subcellularLocation>
</comment>
<feature type="transmembrane region" description="Helical" evidence="9">
    <location>
        <begin position="879"/>
        <end position="899"/>
    </location>
</feature>
<feature type="transmembrane region" description="Helical" evidence="9">
    <location>
        <begin position="1019"/>
        <end position="1041"/>
    </location>
</feature>
<dbReference type="GO" id="GO:0005886">
    <property type="term" value="C:plasma membrane"/>
    <property type="evidence" value="ECO:0007669"/>
    <property type="project" value="UniProtKB-SubCell"/>
</dbReference>
<dbReference type="FunFam" id="1.20.1640.10:FF:000001">
    <property type="entry name" value="Efflux pump membrane transporter"/>
    <property type="match status" value="1"/>
</dbReference>
<dbReference type="PANTHER" id="PTHR32063">
    <property type="match status" value="1"/>
</dbReference>
<dbReference type="InParanoid" id="B4DBB5"/>
<feature type="transmembrane region" description="Helical" evidence="9">
    <location>
        <begin position="441"/>
        <end position="461"/>
    </location>
</feature>
<evidence type="ECO:0000313" key="10">
    <source>
        <dbReference type="EMBL" id="EDY16303.1"/>
    </source>
</evidence>
<keyword evidence="11" id="KW-1185">Reference proteome</keyword>
<dbReference type="PANTHER" id="PTHR32063:SF11">
    <property type="entry name" value="CATION OR DRUG EFFLUX SYSTEM PROTEIN"/>
    <property type="match status" value="1"/>
</dbReference>
<dbReference type="Proteomes" id="UP000005824">
    <property type="component" value="Unassembled WGS sequence"/>
</dbReference>
<dbReference type="NCBIfam" id="NF000282">
    <property type="entry name" value="RND_permease_1"/>
    <property type="match status" value="1"/>
</dbReference>
<evidence type="ECO:0000256" key="7">
    <source>
        <dbReference type="ARBA" id="ARBA00022989"/>
    </source>
</evidence>
<accession>B4DBB5</accession>
<dbReference type="Gene3D" id="3.30.70.1430">
    <property type="entry name" value="Multidrug efflux transporter AcrB pore domain"/>
    <property type="match status" value="2"/>
</dbReference>
<dbReference type="STRING" id="497964.CfE428DRAFT_6206"/>
<feature type="transmembrane region" description="Helical" evidence="9">
    <location>
        <begin position="940"/>
        <end position="960"/>
    </location>
</feature>